<evidence type="ECO:0000313" key="5">
    <source>
        <dbReference type="Proteomes" id="UP000002051"/>
    </source>
</evidence>
<reference evidence="4" key="3">
    <citation type="submission" date="2015-04" db="UniProtKB">
        <authorList>
            <consortium name="EnsemblPlants"/>
        </authorList>
    </citation>
    <scope>IDENTIFICATION</scope>
    <source>
        <strain evidence="4">cv. Jemalong A17</strain>
    </source>
</reference>
<name>G7KCA0_MEDTR</name>
<sequence length="73" mass="8594">MDMHHSRKNETEKMQINLYIPLPRRDEHAVESGSLEESVDRLFNNSVPILSLLNHQNLTFEKSFLHCNRDCIT</sequence>
<evidence type="ECO:0000256" key="1">
    <source>
        <dbReference type="PROSITE-ProRule" id="PRU00135"/>
    </source>
</evidence>
<dbReference type="HOGENOM" id="CLU_2708560_0_0_1"/>
<dbReference type="EMBL" id="CM001221">
    <property type="protein sequence ID" value="AES94932.1"/>
    <property type="molecule type" value="Genomic_DNA"/>
</dbReference>
<keyword evidence="5" id="KW-1185">Reference proteome</keyword>
<dbReference type="GO" id="GO:0005085">
    <property type="term" value="F:guanyl-nucleotide exchange factor activity"/>
    <property type="evidence" value="ECO:0007669"/>
    <property type="project" value="UniProtKB-KW"/>
</dbReference>
<evidence type="ECO:0000313" key="4">
    <source>
        <dbReference type="EnsemblPlants" id="AES94932"/>
    </source>
</evidence>
<proteinExistence type="predicted"/>
<dbReference type="Proteomes" id="UP000002051">
    <property type="component" value="Chromosome 5"/>
</dbReference>
<protein>
    <recommendedName>
        <fullName evidence="2">N-terminal Ras-GEF domain-containing protein</fullName>
    </recommendedName>
</protein>
<reference evidence="3 5" key="2">
    <citation type="journal article" date="2014" name="BMC Genomics">
        <title>An improved genome release (version Mt4.0) for the model legume Medicago truncatula.</title>
        <authorList>
            <person name="Tang H."/>
            <person name="Krishnakumar V."/>
            <person name="Bidwell S."/>
            <person name="Rosen B."/>
            <person name="Chan A."/>
            <person name="Zhou S."/>
            <person name="Gentzbittel L."/>
            <person name="Childs K.L."/>
            <person name="Yandell M."/>
            <person name="Gundlach H."/>
            <person name="Mayer K.F."/>
            <person name="Schwartz D.C."/>
            <person name="Town C.D."/>
        </authorList>
    </citation>
    <scope>GENOME REANNOTATION</scope>
    <source>
        <strain evidence="4 5">cv. Jemalong A17</strain>
    </source>
</reference>
<dbReference type="InterPro" id="IPR000651">
    <property type="entry name" value="Ras-like_Gua-exchang_fac_N"/>
</dbReference>
<dbReference type="EnsemblPlants" id="AES94932">
    <property type="protein sequence ID" value="AES94932"/>
    <property type="gene ID" value="MTR_5g019930"/>
</dbReference>
<dbReference type="PROSITE" id="PS50212">
    <property type="entry name" value="RASGEF_NTER"/>
    <property type="match status" value="1"/>
</dbReference>
<keyword evidence="1" id="KW-0344">Guanine-nucleotide releasing factor</keyword>
<reference evidence="3 5" key="1">
    <citation type="journal article" date="2011" name="Nature">
        <title>The Medicago genome provides insight into the evolution of rhizobial symbioses.</title>
        <authorList>
            <person name="Young N.D."/>
            <person name="Debelle F."/>
            <person name="Oldroyd G.E."/>
            <person name="Geurts R."/>
            <person name="Cannon S.B."/>
            <person name="Udvardi M.K."/>
            <person name="Benedito V.A."/>
            <person name="Mayer K.F."/>
            <person name="Gouzy J."/>
            <person name="Schoof H."/>
            <person name="Van de Peer Y."/>
            <person name="Proost S."/>
            <person name="Cook D.R."/>
            <person name="Meyers B.C."/>
            <person name="Spannagl M."/>
            <person name="Cheung F."/>
            <person name="De Mita S."/>
            <person name="Krishnakumar V."/>
            <person name="Gundlach H."/>
            <person name="Zhou S."/>
            <person name="Mudge J."/>
            <person name="Bharti A.K."/>
            <person name="Murray J.D."/>
            <person name="Naoumkina M.A."/>
            <person name="Rosen B."/>
            <person name="Silverstein K.A."/>
            <person name="Tang H."/>
            <person name="Rombauts S."/>
            <person name="Zhao P.X."/>
            <person name="Zhou P."/>
            <person name="Barbe V."/>
            <person name="Bardou P."/>
            <person name="Bechner M."/>
            <person name="Bellec A."/>
            <person name="Berger A."/>
            <person name="Berges H."/>
            <person name="Bidwell S."/>
            <person name="Bisseling T."/>
            <person name="Choisne N."/>
            <person name="Couloux A."/>
            <person name="Denny R."/>
            <person name="Deshpande S."/>
            <person name="Dai X."/>
            <person name="Doyle J.J."/>
            <person name="Dudez A.M."/>
            <person name="Farmer A.D."/>
            <person name="Fouteau S."/>
            <person name="Franken C."/>
            <person name="Gibelin C."/>
            <person name="Gish J."/>
            <person name="Goldstein S."/>
            <person name="Gonzalez A.J."/>
            <person name="Green P.J."/>
            <person name="Hallab A."/>
            <person name="Hartog M."/>
            <person name="Hua A."/>
            <person name="Humphray S.J."/>
            <person name="Jeong D.H."/>
            <person name="Jing Y."/>
            <person name="Jocker A."/>
            <person name="Kenton S.M."/>
            <person name="Kim D.J."/>
            <person name="Klee K."/>
            <person name="Lai H."/>
            <person name="Lang C."/>
            <person name="Lin S."/>
            <person name="Macmil S.L."/>
            <person name="Magdelenat G."/>
            <person name="Matthews L."/>
            <person name="McCorrison J."/>
            <person name="Monaghan E.L."/>
            <person name="Mun J.H."/>
            <person name="Najar F.Z."/>
            <person name="Nicholson C."/>
            <person name="Noirot C."/>
            <person name="O'Bleness M."/>
            <person name="Paule C.R."/>
            <person name="Poulain J."/>
            <person name="Prion F."/>
            <person name="Qin B."/>
            <person name="Qu C."/>
            <person name="Retzel E.F."/>
            <person name="Riddle C."/>
            <person name="Sallet E."/>
            <person name="Samain S."/>
            <person name="Samson N."/>
            <person name="Sanders I."/>
            <person name="Saurat O."/>
            <person name="Scarpelli C."/>
            <person name="Schiex T."/>
            <person name="Segurens B."/>
            <person name="Severin A.J."/>
            <person name="Sherrier D.J."/>
            <person name="Shi R."/>
            <person name="Sims S."/>
            <person name="Singer S.R."/>
            <person name="Sinharoy S."/>
            <person name="Sterck L."/>
            <person name="Viollet A."/>
            <person name="Wang B.B."/>
            <person name="Wang K."/>
            <person name="Wang M."/>
            <person name="Wang X."/>
            <person name="Warfsmann J."/>
            <person name="Weissenbach J."/>
            <person name="White D.D."/>
            <person name="White J.D."/>
            <person name="Wiley G.B."/>
            <person name="Wincker P."/>
            <person name="Xing Y."/>
            <person name="Yang L."/>
            <person name="Yao Z."/>
            <person name="Ying F."/>
            <person name="Zhai J."/>
            <person name="Zhou L."/>
            <person name="Zuber A."/>
            <person name="Denarie J."/>
            <person name="Dixon R.A."/>
            <person name="May G.D."/>
            <person name="Schwartz D.C."/>
            <person name="Rogers J."/>
            <person name="Quetier F."/>
            <person name="Town C.D."/>
            <person name="Roe B.A."/>
        </authorList>
    </citation>
    <scope>NUCLEOTIDE SEQUENCE [LARGE SCALE GENOMIC DNA]</scope>
    <source>
        <strain evidence="3">A17</strain>
        <strain evidence="4 5">cv. Jemalong A17</strain>
    </source>
</reference>
<organism evidence="3 5">
    <name type="scientific">Medicago truncatula</name>
    <name type="common">Barrel medic</name>
    <name type="synonym">Medicago tribuloides</name>
    <dbReference type="NCBI Taxonomy" id="3880"/>
    <lineage>
        <taxon>Eukaryota</taxon>
        <taxon>Viridiplantae</taxon>
        <taxon>Streptophyta</taxon>
        <taxon>Embryophyta</taxon>
        <taxon>Tracheophyta</taxon>
        <taxon>Spermatophyta</taxon>
        <taxon>Magnoliopsida</taxon>
        <taxon>eudicotyledons</taxon>
        <taxon>Gunneridae</taxon>
        <taxon>Pentapetalae</taxon>
        <taxon>rosids</taxon>
        <taxon>fabids</taxon>
        <taxon>Fabales</taxon>
        <taxon>Fabaceae</taxon>
        <taxon>Papilionoideae</taxon>
        <taxon>50 kb inversion clade</taxon>
        <taxon>NPAAA clade</taxon>
        <taxon>Hologalegina</taxon>
        <taxon>IRL clade</taxon>
        <taxon>Trifolieae</taxon>
        <taxon>Medicago</taxon>
    </lineage>
</organism>
<gene>
    <name evidence="3" type="ordered locus">MTR_5g019930</name>
</gene>
<dbReference type="AlphaFoldDB" id="G7KCA0"/>
<evidence type="ECO:0000313" key="3">
    <source>
        <dbReference type="EMBL" id="AES94932.1"/>
    </source>
</evidence>
<dbReference type="PaxDb" id="3880-AES94932"/>
<feature type="domain" description="N-terminal Ras-GEF" evidence="2">
    <location>
        <begin position="26"/>
        <end position="73"/>
    </location>
</feature>
<accession>G7KCA0</accession>
<evidence type="ECO:0000259" key="2">
    <source>
        <dbReference type="PROSITE" id="PS50212"/>
    </source>
</evidence>